<comment type="caution">
    <text evidence="2">The sequence shown here is derived from an EMBL/GenBank/DDBJ whole genome shotgun (WGS) entry which is preliminary data.</text>
</comment>
<evidence type="ECO:0000256" key="1">
    <source>
        <dbReference type="SAM" id="MobiDB-lite"/>
    </source>
</evidence>
<dbReference type="Proteomes" id="UP000736787">
    <property type="component" value="Unassembled WGS sequence"/>
</dbReference>
<name>A0A8T1BGU8_9STRA</name>
<feature type="region of interest" description="Disordered" evidence="1">
    <location>
        <begin position="347"/>
        <end position="366"/>
    </location>
</feature>
<feature type="region of interest" description="Disordered" evidence="1">
    <location>
        <begin position="237"/>
        <end position="272"/>
    </location>
</feature>
<proteinExistence type="predicted"/>
<evidence type="ECO:0000313" key="2">
    <source>
        <dbReference type="EMBL" id="KAG2901373.1"/>
    </source>
</evidence>
<reference evidence="2" key="1">
    <citation type="submission" date="2018-10" db="EMBL/GenBank/DDBJ databases">
        <title>Effector identification in a new, highly contiguous assembly of the strawberry crown rot pathogen Phytophthora cactorum.</title>
        <authorList>
            <person name="Armitage A.D."/>
            <person name="Nellist C.F."/>
            <person name="Bates H."/>
            <person name="Vickerstaff R.J."/>
            <person name="Harrison R.J."/>
        </authorList>
    </citation>
    <scope>NUCLEOTIDE SEQUENCE</scope>
    <source>
        <strain evidence="2">4040</strain>
    </source>
</reference>
<dbReference type="VEuPathDB" id="FungiDB:PC110_g22950"/>
<organism evidence="2 3">
    <name type="scientific">Phytophthora cactorum</name>
    <dbReference type="NCBI Taxonomy" id="29920"/>
    <lineage>
        <taxon>Eukaryota</taxon>
        <taxon>Sar</taxon>
        <taxon>Stramenopiles</taxon>
        <taxon>Oomycota</taxon>
        <taxon>Peronosporomycetes</taxon>
        <taxon>Peronosporales</taxon>
        <taxon>Peronosporaceae</taxon>
        <taxon>Phytophthora</taxon>
    </lineage>
</organism>
<dbReference type="AlphaFoldDB" id="A0A8T1BGU8"/>
<sequence length="417" mass="45817">MDKRLKMEITTMEPSPTVEEMKTTDLVLVTCSAKLRSTARVISEHFAKKLRPRAVPNHGRSIDVQGIGKGTLTTKRRELVKVTLERRLVYEFEMWVLPHNGGVNVVLGMDFMIPAGVRLDLFRSTAMLPGETTLTLLKSKKMEANPVGRREVPCRSPRGLRVEAHGCADFSLQKSRPPAETHARWVRRTEKLNPTLLSNRRGLRDPTLLGLEREHYERWTTAKPSLVDRPVYTTPTDILRWPGDDSGHGLAPRDGRVEEASSTSDADDPSVAVGVGATTEVASDDSDDNDDGDGACDICDALDDTEAATECFETCSNDVGNGSCINCDVSDPAETDLGDMVVNSHVTPREPSLSCDEDPRTRPKRREATTMVLSMDSDAVAELDATFESAMHVSVAEETQGPAEGDIRMSTQRLTRG</sequence>
<feature type="region of interest" description="Disordered" evidence="1">
    <location>
        <begin position="395"/>
        <end position="417"/>
    </location>
</feature>
<feature type="compositionally biased region" description="Basic and acidic residues" evidence="1">
    <location>
        <begin position="242"/>
        <end position="259"/>
    </location>
</feature>
<dbReference type="EMBL" id="RCMK01001127">
    <property type="protein sequence ID" value="KAG2901373.1"/>
    <property type="molecule type" value="Genomic_DNA"/>
</dbReference>
<dbReference type="Gene3D" id="2.40.70.10">
    <property type="entry name" value="Acid Proteases"/>
    <property type="match status" value="1"/>
</dbReference>
<protein>
    <recommendedName>
        <fullName evidence="4">Aspartic peptidase domain</fullName>
    </recommendedName>
</protein>
<dbReference type="VEuPathDB" id="FungiDB:PC110_g23211"/>
<gene>
    <name evidence="2" type="ORF">PC117_g21755</name>
</gene>
<evidence type="ECO:0008006" key="4">
    <source>
        <dbReference type="Google" id="ProtNLM"/>
    </source>
</evidence>
<evidence type="ECO:0000313" key="3">
    <source>
        <dbReference type="Proteomes" id="UP000736787"/>
    </source>
</evidence>
<accession>A0A8T1BGU8</accession>
<dbReference type="InterPro" id="IPR021109">
    <property type="entry name" value="Peptidase_aspartic_dom_sf"/>
</dbReference>